<dbReference type="Proteomes" id="UP000001784">
    <property type="component" value="Chromosome"/>
</dbReference>
<evidence type="ECO:0000256" key="1">
    <source>
        <dbReference type="ARBA" id="ARBA00000085"/>
    </source>
</evidence>
<proteinExistence type="predicted"/>
<gene>
    <name evidence="3" type="ordered locus">Sfum_0655</name>
</gene>
<dbReference type="Gene3D" id="1.10.287.130">
    <property type="match status" value="1"/>
</dbReference>
<dbReference type="AlphaFoldDB" id="A0LG02"/>
<evidence type="ECO:0000256" key="2">
    <source>
        <dbReference type="ARBA" id="ARBA00012438"/>
    </source>
</evidence>
<dbReference type="RefSeq" id="WP_011697527.1">
    <property type="nucleotide sequence ID" value="NC_008554.1"/>
</dbReference>
<dbReference type="EC" id="2.7.13.3" evidence="2"/>
<dbReference type="CDD" id="cd00082">
    <property type="entry name" value="HisKA"/>
    <property type="match status" value="1"/>
</dbReference>
<dbReference type="HOGENOM" id="CLU_108407_0_0_7"/>
<dbReference type="OrthoDB" id="5417790at2"/>
<accession>A0LG02</accession>
<sequence length="217" mass="23663">MEPKELQFFGRVTAGVTHEMKNVLAIIKETAGLLEDLLAVNREVEFAQRDRFNRGLASVMGQVRRGVELSDRLNRFAHTPDESRARVDLHQALEDAVFLARRFARLKRIELNVGSSGDRPRLCVSPFRLQSAVFAAMECCWTRLPPGTEVAVDVVGNDSEAIVRVHATGGADDRVGLTCEMTGAADWEELVLLAGSIGATVEPASSCFGVEIALVNA</sequence>
<organism evidence="3 4">
    <name type="scientific">Syntrophobacter fumaroxidans (strain DSM 10017 / MPOB)</name>
    <dbReference type="NCBI Taxonomy" id="335543"/>
    <lineage>
        <taxon>Bacteria</taxon>
        <taxon>Pseudomonadati</taxon>
        <taxon>Thermodesulfobacteriota</taxon>
        <taxon>Syntrophobacteria</taxon>
        <taxon>Syntrophobacterales</taxon>
        <taxon>Syntrophobacteraceae</taxon>
        <taxon>Syntrophobacter</taxon>
    </lineage>
</organism>
<reference evidence="3 4" key="1">
    <citation type="submission" date="2006-10" db="EMBL/GenBank/DDBJ databases">
        <title>Complete sequence of Syntrophobacter fumaroxidans MPOB.</title>
        <authorList>
            <consortium name="US DOE Joint Genome Institute"/>
            <person name="Copeland A."/>
            <person name="Lucas S."/>
            <person name="Lapidus A."/>
            <person name="Barry K."/>
            <person name="Detter J.C."/>
            <person name="Glavina del Rio T."/>
            <person name="Hammon N."/>
            <person name="Israni S."/>
            <person name="Pitluck S."/>
            <person name="Goltsman E.G."/>
            <person name="Martinez M."/>
            <person name="Schmutz J."/>
            <person name="Larimer F."/>
            <person name="Land M."/>
            <person name="Hauser L."/>
            <person name="Kyrpides N."/>
            <person name="Kim E."/>
            <person name="Boone D.R."/>
            <person name="Brockman F."/>
            <person name="Culley D."/>
            <person name="Ferry J."/>
            <person name="Gunsalus R."/>
            <person name="McInerney M.J."/>
            <person name="Morrison M."/>
            <person name="Plugge C."/>
            <person name="Rohlin L."/>
            <person name="Scholten J."/>
            <person name="Sieber J."/>
            <person name="Stams A.J.M."/>
            <person name="Worm P."/>
            <person name="Henstra A.M."/>
            <person name="Richardson P."/>
        </authorList>
    </citation>
    <scope>NUCLEOTIDE SEQUENCE [LARGE SCALE GENOMIC DNA]</scope>
    <source>
        <strain evidence="4">DSM 10017 / MPOB</strain>
    </source>
</reference>
<keyword evidence="4" id="KW-1185">Reference proteome</keyword>
<dbReference type="KEGG" id="sfu:Sfum_0655"/>
<dbReference type="STRING" id="335543.Sfum_0655"/>
<dbReference type="EMBL" id="CP000478">
    <property type="protein sequence ID" value="ABK16354.1"/>
    <property type="molecule type" value="Genomic_DNA"/>
</dbReference>
<dbReference type="InParanoid" id="A0LG02"/>
<evidence type="ECO:0000313" key="3">
    <source>
        <dbReference type="EMBL" id="ABK16354.1"/>
    </source>
</evidence>
<name>A0LG02_SYNFM</name>
<evidence type="ECO:0000313" key="4">
    <source>
        <dbReference type="Proteomes" id="UP000001784"/>
    </source>
</evidence>
<dbReference type="InterPro" id="IPR003661">
    <property type="entry name" value="HisK_dim/P_dom"/>
</dbReference>
<dbReference type="eggNOG" id="COG4191">
    <property type="taxonomic scope" value="Bacteria"/>
</dbReference>
<protein>
    <recommendedName>
        <fullName evidence="2">histidine kinase</fullName>
        <ecNumber evidence="2">2.7.13.3</ecNumber>
    </recommendedName>
</protein>
<comment type="catalytic activity">
    <reaction evidence="1">
        <text>ATP + protein L-histidine = ADP + protein N-phospho-L-histidine.</text>
        <dbReference type="EC" id="2.7.13.3"/>
    </reaction>
</comment>
<dbReference type="GO" id="GO:0000155">
    <property type="term" value="F:phosphorelay sensor kinase activity"/>
    <property type="evidence" value="ECO:0007669"/>
    <property type="project" value="InterPro"/>
</dbReference>